<dbReference type="EMBL" id="CP107941">
    <property type="protein sequence ID" value="WUI83188.1"/>
    <property type="molecule type" value="Genomic_DNA"/>
</dbReference>
<gene>
    <name evidence="2" type="ORF">OG375_02055</name>
</gene>
<proteinExistence type="predicted"/>
<feature type="transmembrane region" description="Helical" evidence="1">
    <location>
        <begin position="57"/>
        <end position="76"/>
    </location>
</feature>
<keyword evidence="3" id="KW-1185">Reference proteome</keyword>
<keyword evidence="1" id="KW-0812">Transmembrane</keyword>
<sequence length="153" mass="17431">MDLTLVITRLLAGPVARFLDADGRTPEERRAEVIGHASLPGDEVEDLGLRHIARGTAWFILSGVAFAVGALVLIPVSVFADERVKDLVFDITDWVVFFPFWMAAVHWVKFLVAWYLPERWWNPRSRLWRGMLLARMPEYVLAVLVTAASAVWW</sequence>
<keyword evidence="1" id="KW-1133">Transmembrane helix</keyword>
<organism evidence="2 3">
    <name type="scientific">Micromonospora zamorensis</name>
    <dbReference type="NCBI Taxonomy" id="709883"/>
    <lineage>
        <taxon>Bacteria</taxon>
        <taxon>Bacillati</taxon>
        <taxon>Actinomycetota</taxon>
        <taxon>Actinomycetes</taxon>
        <taxon>Micromonosporales</taxon>
        <taxon>Micromonosporaceae</taxon>
        <taxon>Micromonospora</taxon>
    </lineage>
</organism>
<dbReference type="Proteomes" id="UP001346877">
    <property type="component" value="Chromosome"/>
</dbReference>
<keyword evidence="1" id="KW-0472">Membrane</keyword>
<evidence type="ECO:0000313" key="2">
    <source>
        <dbReference type="EMBL" id="WUI83188.1"/>
    </source>
</evidence>
<reference evidence="2 3" key="1">
    <citation type="submission" date="2022-10" db="EMBL/GenBank/DDBJ databases">
        <title>The complete genomes of actinobacterial strains from the NBC collection.</title>
        <authorList>
            <person name="Joergensen T.S."/>
            <person name="Alvarez Arevalo M."/>
            <person name="Sterndorff E.B."/>
            <person name="Faurdal D."/>
            <person name="Vuksanovic O."/>
            <person name="Mourched A.-S."/>
            <person name="Charusanti P."/>
            <person name="Shaw S."/>
            <person name="Blin K."/>
            <person name="Weber T."/>
        </authorList>
    </citation>
    <scope>NUCLEOTIDE SEQUENCE [LARGE SCALE GENOMIC DNA]</scope>
    <source>
        <strain evidence="2 3">NBC_00396</strain>
    </source>
</reference>
<protein>
    <submittedName>
        <fullName evidence="2">Uncharacterized protein</fullName>
    </submittedName>
</protein>
<evidence type="ECO:0000256" key="1">
    <source>
        <dbReference type="SAM" id="Phobius"/>
    </source>
</evidence>
<dbReference type="RefSeq" id="WP_328371926.1">
    <property type="nucleotide sequence ID" value="NZ_CP107936.1"/>
</dbReference>
<name>A0ABZ1PGH5_9ACTN</name>
<accession>A0ABZ1PGH5</accession>
<evidence type="ECO:0000313" key="3">
    <source>
        <dbReference type="Proteomes" id="UP001346877"/>
    </source>
</evidence>
<feature type="transmembrane region" description="Helical" evidence="1">
    <location>
        <begin position="96"/>
        <end position="116"/>
    </location>
</feature>
<feature type="transmembrane region" description="Helical" evidence="1">
    <location>
        <begin position="136"/>
        <end position="152"/>
    </location>
</feature>